<keyword evidence="3" id="KW-1185">Reference proteome</keyword>
<protein>
    <submittedName>
        <fullName evidence="2">Uncharacterized protein</fullName>
    </submittedName>
</protein>
<name>A0ABC8S7K4_9AQUA</name>
<feature type="compositionally biased region" description="Polar residues" evidence="1">
    <location>
        <begin position="51"/>
        <end position="68"/>
    </location>
</feature>
<sequence>MKKKDSDSQPLGFCHRLLNFIMNSLLVQGLKRITAGPPASHDGSMEVLLEGSSSNGDQTLKPTNSTGKETVIRPARARPEDHLSSEITVEFRHTNGSETWAPADHNLDSSGKTPNKDGSTVISDQTPLQKSVEERKREKGKDPLVLQGMEPPANTIGFGGRDPKKTVITIKDGEDERKENNIATEKGTNTKPRRPIQSLISNINEKSDAFIRRKREDMKKSYSFDPRES</sequence>
<feature type="compositionally biased region" description="Basic and acidic residues" evidence="1">
    <location>
        <begin position="131"/>
        <end position="142"/>
    </location>
</feature>
<feature type="compositionally biased region" description="Polar residues" evidence="1">
    <location>
        <begin position="181"/>
        <end position="190"/>
    </location>
</feature>
<evidence type="ECO:0000313" key="3">
    <source>
        <dbReference type="Proteomes" id="UP001642360"/>
    </source>
</evidence>
<dbReference type="EMBL" id="CAUOFW020002092">
    <property type="protein sequence ID" value="CAK9151018.1"/>
    <property type="molecule type" value="Genomic_DNA"/>
</dbReference>
<gene>
    <name evidence="2" type="ORF">ILEXP_LOCUS19178</name>
</gene>
<feature type="compositionally biased region" description="Basic and acidic residues" evidence="1">
    <location>
        <begin position="77"/>
        <end position="95"/>
    </location>
</feature>
<accession>A0ABC8S7K4</accession>
<organism evidence="2 3">
    <name type="scientific">Ilex paraguariensis</name>
    <name type="common">yerba mate</name>
    <dbReference type="NCBI Taxonomy" id="185542"/>
    <lineage>
        <taxon>Eukaryota</taxon>
        <taxon>Viridiplantae</taxon>
        <taxon>Streptophyta</taxon>
        <taxon>Embryophyta</taxon>
        <taxon>Tracheophyta</taxon>
        <taxon>Spermatophyta</taxon>
        <taxon>Magnoliopsida</taxon>
        <taxon>eudicotyledons</taxon>
        <taxon>Gunneridae</taxon>
        <taxon>Pentapetalae</taxon>
        <taxon>asterids</taxon>
        <taxon>campanulids</taxon>
        <taxon>Aquifoliales</taxon>
        <taxon>Aquifoliaceae</taxon>
        <taxon>Ilex</taxon>
    </lineage>
</organism>
<feature type="compositionally biased region" description="Polar residues" evidence="1">
    <location>
        <begin position="108"/>
        <end position="129"/>
    </location>
</feature>
<feature type="region of interest" description="Disordered" evidence="1">
    <location>
        <begin position="37"/>
        <end position="202"/>
    </location>
</feature>
<evidence type="ECO:0000313" key="2">
    <source>
        <dbReference type="EMBL" id="CAK9151018.1"/>
    </source>
</evidence>
<reference evidence="2 3" key="1">
    <citation type="submission" date="2024-02" db="EMBL/GenBank/DDBJ databases">
        <authorList>
            <person name="Vignale AGUSTIN F."/>
            <person name="Sosa J E."/>
            <person name="Modenutti C."/>
        </authorList>
    </citation>
    <scope>NUCLEOTIDE SEQUENCE [LARGE SCALE GENOMIC DNA]</scope>
</reference>
<evidence type="ECO:0000256" key="1">
    <source>
        <dbReference type="SAM" id="MobiDB-lite"/>
    </source>
</evidence>
<feature type="compositionally biased region" description="Basic and acidic residues" evidence="1">
    <location>
        <begin position="161"/>
        <end position="180"/>
    </location>
</feature>
<dbReference type="AlphaFoldDB" id="A0ABC8S7K4"/>
<proteinExistence type="predicted"/>
<comment type="caution">
    <text evidence="2">The sequence shown here is derived from an EMBL/GenBank/DDBJ whole genome shotgun (WGS) entry which is preliminary data.</text>
</comment>
<dbReference type="Proteomes" id="UP001642360">
    <property type="component" value="Unassembled WGS sequence"/>
</dbReference>